<dbReference type="AlphaFoldDB" id="A0A410DNS5"/>
<dbReference type="SUPFAM" id="SSF109604">
    <property type="entry name" value="HD-domain/PDEase-like"/>
    <property type="match status" value="1"/>
</dbReference>
<dbReference type="InterPro" id="IPR037522">
    <property type="entry name" value="HD_GYP_dom"/>
</dbReference>
<dbReference type="Pfam" id="PF13487">
    <property type="entry name" value="HD_5"/>
    <property type="match status" value="1"/>
</dbReference>
<protein>
    <submittedName>
        <fullName evidence="2">HD family phosphohydrolase</fullName>
    </submittedName>
</protein>
<evidence type="ECO:0000259" key="1">
    <source>
        <dbReference type="PROSITE" id="PS51832"/>
    </source>
</evidence>
<sequence>MNIFQQISSHQLKNGMIVAKDLTINNLTLLTKGTEITENIAEKIKLNFPLSDIVIYSETNPDNSSLFENRNSIKIAKIEKSFSKMSEVAESIFDSIKDTDKFNMSEVRSISDSIMEQLTETGLVIKNIIDERNEDKYLTRHCVNVATISSLIGKWLQLQKKELIFLTYSALLHDIGKIKIDPRVLNKKSKLTEDEVNLCRTHSTLGYDIAKKVPYIDQSILFGILFHHEREDGTGYPLKVKGPQIPKFAKIIAIADIFDAMTSNRVYKNKQCALDVLEEIKCEIFGKLDPVIGTVFINNILNYYIGELVLLSTGKIGKVVKIDLNSITRPWISIDGNIINLNNEPTIRIVDLI</sequence>
<dbReference type="PANTHER" id="PTHR43155">
    <property type="entry name" value="CYCLIC DI-GMP PHOSPHODIESTERASE PA4108-RELATED"/>
    <property type="match status" value="1"/>
</dbReference>
<dbReference type="OrthoDB" id="9804747at2"/>
<keyword evidence="2" id="KW-0378">Hydrolase</keyword>
<evidence type="ECO:0000313" key="3">
    <source>
        <dbReference type="Proteomes" id="UP000286268"/>
    </source>
</evidence>
<accession>A0A410DNS5</accession>
<dbReference type="SMART" id="SM00471">
    <property type="entry name" value="HDc"/>
    <property type="match status" value="1"/>
</dbReference>
<dbReference type="KEGG" id="cmah:C1I91_03030"/>
<gene>
    <name evidence="2" type="ORF">C1I91_03030</name>
</gene>
<dbReference type="Gene3D" id="1.10.3210.10">
    <property type="entry name" value="Hypothetical protein af1432"/>
    <property type="match status" value="1"/>
</dbReference>
<dbReference type="CDD" id="cd00077">
    <property type="entry name" value="HDc"/>
    <property type="match status" value="1"/>
</dbReference>
<dbReference type="EMBL" id="CP025746">
    <property type="protein sequence ID" value="QAA30725.1"/>
    <property type="molecule type" value="Genomic_DNA"/>
</dbReference>
<reference evidence="2 3" key="1">
    <citation type="submission" date="2018-01" db="EMBL/GenBank/DDBJ databases">
        <title>Genome Sequencing and Assembly of Anaerobacter polyendosporus strain CT4.</title>
        <authorList>
            <person name="Tachaapaikoon C."/>
            <person name="Sutheeworapong S."/>
            <person name="Jenjaroenpun P."/>
            <person name="Wongsurawat T."/>
            <person name="Nookeaw I."/>
            <person name="Cheawchanlertfa P."/>
            <person name="Kosugi A."/>
            <person name="Cheevadhanarak S."/>
            <person name="Ratanakhanokchai K."/>
        </authorList>
    </citation>
    <scope>NUCLEOTIDE SEQUENCE [LARGE SCALE GENOMIC DNA]</scope>
    <source>
        <strain evidence="2 3">CT4</strain>
    </source>
</reference>
<dbReference type="PROSITE" id="PS51832">
    <property type="entry name" value="HD_GYP"/>
    <property type="match status" value="1"/>
</dbReference>
<dbReference type="Proteomes" id="UP000286268">
    <property type="component" value="Chromosome"/>
</dbReference>
<name>A0A410DNS5_9CLOT</name>
<keyword evidence="3" id="KW-1185">Reference proteome</keyword>
<evidence type="ECO:0000313" key="2">
    <source>
        <dbReference type="EMBL" id="QAA30725.1"/>
    </source>
</evidence>
<dbReference type="PANTHER" id="PTHR43155:SF2">
    <property type="entry name" value="CYCLIC DI-GMP PHOSPHODIESTERASE PA4108"/>
    <property type="match status" value="1"/>
</dbReference>
<proteinExistence type="predicted"/>
<feature type="domain" description="HD-GYP" evidence="1">
    <location>
        <begin position="116"/>
        <end position="312"/>
    </location>
</feature>
<dbReference type="InterPro" id="IPR003607">
    <property type="entry name" value="HD/PDEase_dom"/>
</dbReference>
<organism evidence="2 3">
    <name type="scientific">Clostridium manihotivorum</name>
    <dbReference type="NCBI Taxonomy" id="2320868"/>
    <lineage>
        <taxon>Bacteria</taxon>
        <taxon>Bacillati</taxon>
        <taxon>Bacillota</taxon>
        <taxon>Clostridia</taxon>
        <taxon>Eubacteriales</taxon>
        <taxon>Clostridiaceae</taxon>
        <taxon>Clostridium</taxon>
    </lineage>
</organism>
<dbReference type="GO" id="GO:0016787">
    <property type="term" value="F:hydrolase activity"/>
    <property type="evidence" value="ECO:0007669"/>
    <property type="project" value="UniProtKB-KW"/>
</dbReference>
<dbReference type="RefSeq" id="WP_128211176.1">
    <property type="nucleotide sequence ID" value="NZ_CP025746.1"/>
</dbReference>